<keyword evidence="1" id="KW-0472">Membrane</keyword>
<accession>A0A512L9R6</accession>
<dbReference type="NCBIfam" id="TIGR02532">
    <property type="entry name" value="IV_pilin_GFxxxE"/>
    <property type="match status" value="1"/>
</dbReference>
<organism evidence="2 3">
    <name type="scientific">Sulfuriferula plumbiphila</name>
    <dbReference type="NCBI Taxonomy" id="171865"/>
    <lineage>
        <taxon>Bacteria</taxon>
        <taxon>Pseudomonadati</taxon>
        <taxon>Pseudomonadota</taxon>
        <taxon>Betaproteobacteria</taxon>
        <taxon>Nitrosomonadales</taxon>
        <taxon>Sulfuricellaceae</taxon>
        <taxon>Sulfuriferula</taxon>
    </lineage>
</organism>
<dbReference type="NCBIfam" id="TIGR02523">
    <property type="entry name" value="type_IV_pilV"/>
    <property type="match status" value="1"/>
</dbReference>
<dbReference type="OrthoDB" id="8547299at2"/>
<proteinExistence type="predicted"/>
<keyword evidence="3" id="KW-1185">Reference proteome</keyword>
<dbReference type="EMBL" id="BKAD01000025">
    <property type="protein sequence ID" value="GEP31192.1"/>
    <property type="molecule type" value="Genomic_DNA"/>
</dbReference>
<comment type="caution">
    <text evidence="2">The sequence shown here is derived from an EMBL/GenBank/DDBJ whole genome shotgun (WGS) entry which is preliminary data.</text>
</comment>
<dbReference type="InterPro" id="IPR013362">
    <property type="entry name" value="Pilus_4_PilV"/>
</dbReference>
<evidence type="ECO:0000313" key="2">
    <source>
        <dbReference type="EMBL" id="GEP31192.1"/>
    </source>
</evidence>
<evidence type="ECO:0000313" key="3">
    <source>
        <dbReference type="Proteomes" id="UP000321337"/>
    </source>
</evidence>
<sequence>MRQHGFTLLEVLVAMVIVSIGLVGLAGLMMTSAKNNQSAYYRSQASWMGYDIIDRMRANRSVAQNGSYDISLGVSPTGCGTGVVVSDDLCQWKTELATALPTGDGSVSVSGGIATVTVSWDDRRGLGANANFAGNQAQSILIQTQL</sequence>
<reference evidence="2 3" key="1">
    <citation type="submission" date="2019-07" db="EMBL/GenBank/DDBJ databases">
        <title>Whole genome shotgun sequence of Thiobacillus plumbophilus NBRC 107929.</title>
        <authorList>
            <person name="Hosoyama A."/>
            <person name="Uohara A."/>
            <person name="Ohji S."/>
            <person name="Ichikawa N."/>
        </authorList>
    </citation>
    <scope>NUCLEOTIDE SEQUENCE [LARGE SCALE GENOMIC DNA]</scope>
    <source>
        <strain evidence="2 3">NBRC 107929</strain>
    </source>
</reference>
<feature type="transmembrane region" description="Helical" evidence="1">
    <location>
        <begin position="6"/>
        <end position="28"/>
    </location>
</feature>
<dbReference type="RefSeq" id="WP_147073950.1">
    <property type="nucleotide sequence ID" value="NZ_AP021884.1"/>
</dbReference>
<dbReference type="SUPFAM" id="SSF54523">
    <property type="entry name" value="Pili subunits"/>
    <property type="match status" value="1"/>
</dbReference>
<protein>
    <submittedName>
        <fullName evidence="2">Type IV pilus modification protein PilV</fullName>
    </submittedName>
</protein>
<dbReference type="Pfam" id="PF07963">
    <property type="entry name" value="N_methyl"/>
    <property type="match status" value="1"/>
</dbReference>
<dbReference type="AlphaFoldDB" id="A0A512L9R6"/>
<dbReference type="InterPro" id="IPR012902">
    <property type="entry name" value="N_methyl_site"/>
</dbReference>
<keyword evidence="1" id="KW-1133">Transmembrane helix</keyword>
<evidence type="ECO:0000256" key="1">
    <source>
        <dbReference type="SAM" id="Phobius"/>
    </source>
</evidence>
<gene>
    <name evidence="2" type="primary">pilV</name>
    <name evidence="2" type="ORF">TPL01_23300</name>
</gene>
<keyword evidence="1" id="KW-0812">Transmembrane</keyword>
<dbReference type="Proteomes" id="UP000321337">
    <property type="component" value="Unassembled WGS sequence"/>
</dbReference>
<name>A0A512L9R6_9PROT</name>
<dbReference type="InterPro" id="IPR045584">
    <property type="entry name" value="Pilin-like"/>
</dbReference>